<reference evidence="1 2" key="1">
    <citation type="submission" date="2020-10" db="EMBL/GenBank/DDBJ databases">
        <title>Plant Genome Project.</title>
        <authorList>
            <person name="Zhang R.-G."/>
        </authorList>
    </citation>
    <scope>NUCLEOTIDE SEQUENCE [LARGE SCALE GENOMIC DNA]</scope>
    <source>
        <strain evidence="1">FAFU-HL-1</strain>
        <tissue evidence="1">Leaf</tissue>
    </source>
</reference>
<evidence type="ECO:0000313" key="1">
    <source>
        <dbReference type="EMBL" id="KAF9687435.1"/>
    </source>
</evidence>
<organism evidence="1 2">
    <name type="scientific">Salix dunnii</name>
    <dbReference type="NCBI Taxonomy" id="1413687"/>
    <lineage>
        <taxon>Eukaryota</taxon>
        <taxon>Viridiplantae</taxon>
        <taxon>Streptophyta</taxon>
        <taxon>Embryophyta</taxon>
        <taxon>Tracheophyta</taxon>
        <taxon>Spermatophyta</taxon>
        <taxon>Magnoliopsida</taxon>
        <taxon>eudicotyledons</taxon>
        <taxon>Gunneridae</taxon>
        <taxon>Pentapetalae</taxon>
        <taxon>rosids</taxon>
        <taxon>fabids</taxon>
        <taxon>Malpighiales</taxon>
        <taxon>Salicaceae</taxon>
        <taxon>Saliceae</taxon>
        <taxon>Salix</taxon>
    </lineage>
</organism>
<name>A0A835TGB9_9ROSI</name>
<sequence>MSRTGQMKSYHGTQKTPTFSYELRSYSTSHAHTQMANNNFNKNFGKNMNFKLKKGRAKWCHLLKALEQLLPSILVYSYSRSIPNNAFGHPLRLKKAY</sequence>
<keyword evidence="2" id="KW-1185">Reference proteome</keyword>
<dbReference type="EMBL" id="JADGMS010000002">
    <property type="protein sequence ID" value="KAF9687435.1"/>
    <property type="molecule type" value="Genomic_DNA"/>
</dbReference>
<gene>
    <name evidence="1" type="ORF">SADUNF_Sadunf02G0093200</name>
</gene>
<accession>A0A835TGB9</accession>
<comment type="caution">
    <text evidence="1">The sequence shown here is derived from an EMBL/GenBank/DDBJ whole genome shotgun (WGS) entry which is preliminary data.</text>
</comment>
<dbReference type="AlphaFoldDB" id="A0A835TGB9"/>
<proteinExistence type="predicted"/>
<protein>
    <submittedName>
        <fullName evidence="1">Uncharacterized protein</fullName>
    </submittedName>
</protein>
<evidence type="ECO:0000313" key="2">
    <source>
        <dbReference type="Proteomes" id="UP000657918"/>
    </source>
</evidence>
<dbReference type="Proteomes" id="UP000657918">
    <property type="component" value="Unassembled WGS sequence"/>
</dbReference>